<keyword evidence="10" id="KW-1185">Reference proteome</keyword>
<dbReference type="AlphaFoldDB" id="A0A399E312"/>
<evidence type="ECO:0000256" key="3">
    <source>
        <dbReference type="ARBA" id="ARBA00022475"/>
    </source>
</evidence>
<keyword evidence="4 7" id="KW-0812">Transmembrane</keyword>
<evidence type="ECO:0000256" key="7">
    <source>
        <dbReference type="SAM" id="Phobius"/>
    </source>
</evidence>
<evidence type="ECO:0000313" key="9">
    <source>
        <dbReference type="EMBL" id="RIH77010.1"/>
    </source>
</evidence>
<keyword evidence="3" id="KW-1003">Cell membrane</keyword>
<feature type="transmembrane region" description="Helical" evidence="7">
    <location>
        <begin position="125"/>
        <end position="146"/>
    </location>
</feature>
<evidence type="ECO:0000313" key="10">
    <source>
        <dbReference type="Proteomes" id="UP000265715"/>
    </source>
</evidence>
<dbReference type="RefSeq" id="WP_119316666.1">
    <property type="nucleotide sequence ID" value="NZ_QXDL01000300.1"/>
</dbReference>
<sequence length="147" mass="15008">MDPALSHDLSLLARLLVAAGLTGLIGWEREAQGKAAGFRTHMLVGVSAALFVILGEVMLQRYPAADGSPRLDVSRVLEAVVAGVSFLGAGTIFVSRGQGVRGLTTAASLLAAAGVGVAVGLERYLLAAGTTLLLLLILEVLGRAVCS</sequence>
<reference evidence="9 10" key="1">
    <citation type="submission" date="2018-08" db="EMBL/GenBank/DDBJ databases">
        <title>Meiothermus terrae DSM 26712 genome sequencing project.</title>
        <authorList>
            <person name="Da Costa M.S."/>
            <person name="Albuquerque L."/>
            <person name="Raposo P."/>
            <person name="Froufe H.J.C."/>
            <person name="Barroso C.S."/>
            <person name="Egas C."/>
        </authorList>
    </citation>
    <scope>NUCLEOTIDE SEQUENCE [LARGE SCALE GENOMIC DNA]</scope>
    <source>
        <strain evidence="9 10">DSM 26712</strain>
    </source>
</reference>
<evidence type="ECO:0000259" key="8">
    <source>
        <dbReference type="Pfam" id="PF02308"/>
    </source>
</evidence>
<proteinExistence type="inferred from homology"/>
<protein>
    <submittedName>
        <fullName evidence="9">MgtC family protein</fullName>
    </submittedName>
</protein>
<dbReference type="PANTHER" id="PTHR33778:SF1">
    <property type="entry name" value="MAGNESIUM TRANSPORTER YHID-RELATED"/>
    <property type="match status" value="1"/>
</dbReference>
<dbReference type="EMBL" id="QXDL01000300">
    <property type="protein sequence ID" value="RIH77010.1"/>
    <property type="molecule type" value="Genomic_DNA"/>
</dbReference>
<dbReference type="PANTHER" id="PTHR33778">
    <property type="entry name" value="PROTEIN MGTC"/>
    <property type="match status" value="1"/>
</dbReference>
<dbReference type="Proteomes" id="UP000265715">
    <property type="component" value="Unassembled WGS sequence"/>
</dbReference>
<comment type="caution">
    <text evidence="9">The sequence shown here is derived from an EMBL/GenBank/DDBJ whole genome shotgun (WGS) entry which is preliminary data.</text>
</comment>
<feature type="transmembrane region" description="Helical" evidence="7">
    <location>
        <begin position="79"/>
        <end position="95"/>
    </location>
</feature>
<comment type="subcellular location">
    <subcellularLocation>
        <location evidence="1">Cell membrane</location>
        <topology evidence="1">Multi-pass membrane protein</topology>
    </subcellularLocation>
</comment>
<dbReference type="InterPro" id="IPR049177">
    <property type="entry name" value="MgtC_SapB_SrpB_YhiD_N"/>
</dbReference>
<keyword evidence="5 7" id="KW-1133">Transmembrane helix</keyword>
<keyword evidence="6 7" id="KW-0472">Membrane</keyword>
<name>A0A399E312_9DEIN</name>
<comment type="similarity">
    <text evidence="2">Belongs to the MgtC/SapB family.</text>
</comment>
<feature type="transmembrane region" description="Helical" evidence="7">
    <location>
        <begin position="12"/>
        <end position="28"/>
    </location>
</feature>
<dbReference type="Pfam" id="PF02308">
    <property type="entry name" value="MgtC"/>
    <property type="match status" value="1"/>
</dbReference>
<evidence type="ECO:0000256" key="6">
    <source>
        <dbReference type="ARBA" id="ARBA00023136"/>
    </source>
</evidence>
<feature type="domain" description="MgtC/SapB/SrpB/YhiD N-terminal" evidence="8">
    <location>
        <begin position="15"/>
        <end position="142"/>
    </location>
</feature>
<evidence type="ECO:0000256" key="5">
    <source>
        <dbReference type="ARBA" id="ARBA00022989"/>
    </source>
</evidence>
<evidence type="ECO:0000256" key="2">
    <source>
        <dbReference type="ARBA" id="ARBA00009298"/>
    </source>
</evidence>
<feature type="transmembrane region" description="Helical" evidence="7">
    <location>
        <begin position="40"/>
        <end position="59"/>
    </location>
</feature>
<dbReference type="PRINTS" id="PR01837">
    <property type="entry name" value="MGTCSAPBPROT"/>
</dbReference>
<dbReference type="InterPro" id="IPR003416">
    <property type="entry name" value="MgtC/SapB/SrpB/YhiD_fam"/>
</dbReference>
<evidence type="ECO:0000256" key="4">
    <source>
        <dbReference type="ARBA" id="ARBA00022692"/>
    </source>
</evidence>
<feature type="transmembrane region" description="Helical" evidence="7">
    <location>
        <begin position="102"/>
        <end position="119"/>
    </location>
</feature>
<accession>A0A399E312</accession>
<gene>
    <name evidence="9" type="ORF">Mterra_03816</name>
</gene>
<evidence type="ECO:0000256" key="1">
    <source>
        <dbReference type="ARBA" id="ARBA00004651"/>
    </source>
</evidence>
<dbReference type="OrthoDB" id="74063at2"/>
<dbReference type="GO" id="GO:0005886">
    <property type="term" value="C:plasma membrane"/>
    <property type="evidence" value="ECO:0007669"/>
    <property type="project" value="UniProtKB-SubCell"/>
</dbReference>
<organism evidence="9 10">
    <name type="scientific">Calidithermus terrae</name>
    <dbReference type="NCBI Taxonomy" id="1408545"/>
    <lineage>
        <taxon>Bacteria</taxon>
        <taxon>Thermotogati</taxon>
        <taxon>Deinococcota</taxon>
        <taxon>Deinococci</taxon>
        <taxon>Thermales</taxon>
        <taxon>Thermaceae</taxon>
        <taxon>Calidithermus</taxon>
    </lineage>
</organism>